<dbReference type="AlphaFoldDB" id="A0A1W1XR85"/>
<dbReference type="InterPro" id="IPR001296">
    <property type="entry name" value="Glyco_trans_1"/>
</dbReference>
<organism evidence="3 4">
    <name type="scientific">Desulfacinum hydrothermale DSM 13146</name>
    <dbReference type="NCBI Taxonomy" id="1121390"/>
    <lineage>
        <taxon>Bacteria</taxon>
        <taxon>Pseudomonadati</taxon>
        <taxon>Thermodesulfobacteriota</taxon>
        <taxon>Syntrophobacteria</taxon>
        <taxon>Syntrophobacterales</taxon>
        <taxon>Syntrophobacteraceae</taxon>
        <taxon>Desulfacinum</taxon>
    </lineage>
</organism>
<dbReference type="OrthoDB" id="9775208at2"/>
<feature type="domain" description="Glycosyltransferase subfamily 4-like N-terminal" evidence="2">
    <location>
        <begin position="5"/>
        <end position="140"/>
    </location>
</feature>
<feature type="domain" description="Glycosyl transferase family 1" evidence="1">
    <location>
        <begin position="180"/>
        <end position="349"/>
    </location>
</feature>
<dbReference type="RefSeq" id="WP_084058581.1">
    <property type="nucleotide sequence ID" value="NZ_FWXF01000017.1"/>
</dbReference>
<gene>
    <name evidence="3" type="ORF">SAMN02746041_02652</name>
</gene>
<keyword evidence="4" id="KW-1185">Reference proteome</keyword>
<dbReference type="PANTHER" id="PTHR12526">
    <property type="entry name" value="GLYCOSYLTRANSFERASE"/>
    <property type="match status" value="1"/>
</dbReference>
<dbReference type="CDD" id="cd03808">
    <property type="entry name" value="GT4_CapM-like"/>
    <property type="match status" value="1"/>
</dbReference>
<accession>A0A1W1XR85</accession>
<sequence>MYRRLLFVVNDAGFFLSHRLNIARAALEDGWEVHVATADGPAVTRVQAEGFWHHTVALSRSGANPMAELRTLWALFRLFRRLRPTLVHAVTIKPVVYSGLLAPWAGVPALVQAISGLGHVFIAEGRLAALRRKMIAAAYRLAFRHPNSRVIFQNPDDLAALGQAIRDGQAVLIPGAGVDPEKFAPRPEPPGEPLVVLASRMLWAKGVGEFVEAARRLQERGVSARFALVGDSDPGNPAAVPDDRLRAWAASGVVEWWGRREDMPSVFAKAHVVCLPSYREGLPKVLLEAASCGRAIIATDVPGCREIVRDGHNGLLVPPRDPEALAGAIERALKDRDLRERMGARGREMVLSGFTSAQVVEKTLAVYCELLNRAGVTAEPGFEPTADE</sequence>
<evidence type="ECO:0000313" key="4">
    <source>
        <dbReference type="Proteomes" id="UP000192783"/>
    </source>
</evidence>
<dbReference type="Pfam" id="PF00534">
    <property type="entry name" value="Glycos_transf_1"/>
    <property type="match status" value="1"/>
</dbReference>
<name>A0A1W1XR85_9BACT</name>
<evidence type="ECO:0000259" key="1">
    <source>
        <dbReference type="Pfam" id="PF00534"/>
    </source>
</evidence>
<reference evidence="3 4" key="1">
    <citation type="submission" date="2017-04" db="EMBL/GenBank/DDBJ databases">
        <authorList>
            <person name="Afonso C.L."/>
            <person name="Miller P.J."/>
            <person name="Scott M.A."/>
            <person name="Spackman E."/>
            <person name="Goraichik I."/>
            <person name="Dimitrov K.M."/>
            <person name="Suarez D.L."/>
            <person name="Swayne D.E."/>
        </authorList>
    </citation>
    <scope>NUCLEOTIDE SEQUENCE [LARGE SCALE GENOMIC DNA]</scope>
    <source>
        <strain evidence="3 4">DSM 13146</strain>
    </source>
</reference>
<evidence type="ECO:0000259" key="2">
    <source>
        <dbReference type="Pfam" id="PF13477"/>
    </source>
</evidence>
<proteinExistence type="predicted"/>
<dbReference type="EMBL" id="FWXF01000017">
    <property type="protein sequence ID" value="SMC26500.1"/>
    <property type="molecule type" value="Genomic_DNA"/>
</dbReference>
<dbReference type="Pfam" id="PF13477">
    <property type="entry name" value="Glyco_trans_4_2"/>
    <property type="match status" value="1"/>
</dbReference>
<dbReference type="PANTHER" id="PTHR12526:SF638">
    <property type="entry name" value="SPORE COAT PROTEIN SA"/>
    <property type="match status" value="1"/>
</dbReference>
<dbReference type="SUPFAM" id="SSF53756">
    <property type="entry name" value="UDP-Glycosyltransferase/glycogen phosphorylase"/>
    <property type="match status" value="1"/>
</dbReference>
<evidence type="ECO:0000313" key="3">
    <source>
        <dbReference type="EMBL" id="SMC26500.1"/>
    </source>
</evidence>
<dbReference type="Gene3D" id="3.40.50.2000">
    <property type="entry name" value="Glycogen Phosphorylase B"/>
    <property type="match status" value="2"/>
</dbReference>
<dbReference type="GO" id="GO:0016757">
    <property type="term" value="F:glycosyltransferase activity"/>
    <property type="evidence" value="ECO:0007669"/>
    <property type="project" value="InterPro"/>
</dbReference>
<keyword evidence="3" id="KW-0808">Transferase</keyword>
<dbReference type="STRING" id="1121390.SAMN02746041_02652"/>
<dbReference type="InterPro" id="IPR028098">
    <property type="entry name" value="Glyco_trans_4-like_N"/>
</dbReference>
<dbReference type="Proteomes" id="UP000192783">
    <property type="component" value="Unassembled WGS sequence"/>
</dbReference>
<protein>
    <submittedName>
        <fullName evidence="3">Glycosyltransferase involved in cell wall bisynthesis</fullName>
    </submittedName>
</protein>